<proteinExistence type="predicted"/>
<reference evidence="1 2" key="1">
    <citation type="submission" date="2017-05" db="EMBL/GenBank/DDBJ databases">
        <authorList>
            <person name="Varghese N."/>
            <person name="Submissions S."/>
        </authorList>
    </citation>
    <scope>NUCLEOTIDE SEQUENCE [LARGE SCALE GENOMIC DNA]</scope>
    <source>
        <strain evidence="1 2">DSM 29371</strain>
    </source>
</reference>
<evidence type="ECO:0000313" key="1">
    <source>
        <dbReference type="EMBL" id="SMO77395.1"/>
    </source>
</evidence>
<dbReference type="AlphaFoldDB" id="A0A521E0P0"/>
<keyword evidence="2" id="KW-1185">Reference proteome</keyword>
<name>A0A521E0P0_9FLAO</name>
<dbReference type="Proteomes" id="UP000316916">
    <property type="component" value="Unassembled WGS sequence"/>
</dbReference>
<dbReference type="EMBL" id="FXTC01000006">
    <property type="protein sequence ID" value="SMO77395.1"/>
    <property type="molecule type" value="Genomic_DNA"/>
</dbReference>
<dbReference type="RefSeq" id="WP_142718713.1">
    <property type="nucleotide sequence ID" value="NZ_FXTC01000006.1"/>
</dbReference>
<organism evidence="1 2">
    <name type="scientific">Chryseobacterium rhizoplanae</name>
    <dbReference type="NCBI Taxonomy" id="1609531"/>
    <lineage>
        <taxon>Bacteria</taxon>
        <taxon>Pseudomonadati</taxon>
        <taxon>Bacteroidota</taxon>
        <taxon>Flavobacteriia</taxon>
        <taxon>Flavobacteriales</taxon>
        <taxon>Weeksellaceae</taxon>
        <taxon>Chryseobacterium group</taxon>
        <taxon>Chryseobacterium</taxon>
    </lineage>
</organism>
<evidence type="ECO:0000313" key="2">
    <source>
        <dbReference type="Proteomes" id="UP000316916"/>
    </source>
</evidence>
<accession>A0A521E0P0</accession>
<protein>
    <submittedName>
        <fullName evidence="1">Uncharacterized protein</fullName>
    </submittedName>
</protein>
<gene>
    <name evidence="1" type="ORF">SAMN06265171_106270</name>
</gene>
<sequence length="139" mass="16481">MKLIFIIFAYFFVNNNAKKIDREYSTCSDFKSGKFELLNKKTNKRYLIQRSNNLQVEETFDLSTNRKIQKDRYYKILWRSNCQFTLLLDLAKSQHDETDKYINTHGGYLCTIKRIEGKCAIVETQFEGDVFSSEICKTQ</sequence>